<dbReference type="GO" id="GO:0004665">
    <property type="term" value="F:prephenate dehydrogenase (NADP+) activity"/>
    <property type="evidence" value="ECO:0007669"/>
    <property type="project" value="UniProtKB-UniRule"/>
</dbReference>
<dbReference type="InterPro" id="IPR008927">
    <property type="entry name" value="6-PGluconate_DH-like_C_sf"/>
</dbReference>
<dbReference type="InterPro" id="IPR050812">
    <property type="entry name" value="Preph/Arog_dehydrog"/>
</dbReference>
<sequence length="442" mass="49778">MASASEFAWSKDFAIGLIGMGDMGKMYARRLSQAGWRVMACDREEKYEELVQEFSDHTNIQILKNGHLVSRASSYIIYSVEAAAIGRVVAQYGPSTRLGAIVGGQTSCKDPEIKAFEEYLPSDVDIVSCHSLHGPNVDTRGQPLVLIKHRASDESFNKVEAVLSCLESKHVYLTAKEHDRITADTQAVTHAAFLSMGKAWHANQQFPWEISRYVGGIENVKINLMLRIYAQKWHVYAGLAILNPEAHKQINQFAKSTTELFYLMLEGKRDELRERVYAAKDKVFGAEGSPKWAEKPLLRDGVLDRFSLGKKPDASAPPLPNNHLSLLAMVDCWSKLGIVPYDHMICSTPLFRLWLGVTEHLFRTPGLLDECLRVGIEDNTFRRDDLQFTIAACGWAECVALRQFETWRERFAVTQKFFEPRFKGAVEVGQAMIKAVLESSKD</sequence>
<dbReference type="Proteomes" id="UP001302126">
    <property type="component" value="Unassembled WGS sequence"/>
</dbReference>
<evidence type="ECO:0000256" key="4">
    <source>
        <dbReference type="ARBA" id="ARBA00022857"/>
    </source>
</evidence>
<dbReference type="FunFam" id="1.10.3660.10:FF:000004">
    <property type="entry name" value="Prephenate dehydrogenase [NADP(+)]"/>
    <property type="match status" value="1"/>
</dbReference>
<dbReference type="AlphaFoldDB" id="A0AAN6WXK1"/>
<evidence type="ECO:0000256" key="5">
    <source>
        <dbReference type="ARBA" id="ARBA00023002"/>
    </source>
</evidence>
<reference evidence="11" key="1">
    <citation type="journal article" date="2023" name="Mol. Phylogenet. Evol.">
        <title>Genome-scale phylogeny and comparative genomics of the fungal order Sordariales.</title>
        <authorList>
            <person name="Hensen N."/>
            <person name="Bonometti L."/>
            <person name="Westerberg I."/>
            <person name="Brannstrom I.O."/>
            <person name="Guillou S."/>
            <person name="Cros-Aarteil S."/>
            <person name="Calhoun S."/>
            <person name="Haridas S."/>
            <person name="Kuo A."/>
            <person name="Mondo S."/>
            <person name="Pangilinan J."/>
            <person name="Riley R."/>
            <person name="LaButti K."/>
            <person name="Andreopoulos B."/>
            <person name="Lipzen A."/>
            <person name="Chen C."/>
            <person name="Yan M."/>
            <person name="Daum C."/>
            <person name="Ng V."/>
            <person name="Clum A."/>
            <person name="Steindorff A."/>
            <person name="Ohm R.A."/>
            <person name="Martin F."/>
            <person name="Silar P."/>
            <person name="Natvig D.O."/>
            <person name="Lalanne C."/>
            <person name="Gautier V."/>
            <person name="Ament-Velasquez S.L."/>
            <person name="Kruys A."/>
            <person name="Hutchinson M.I."/>
            <person name="Powell A.J."/>
            <person name="Barry K."/>
            <person name="Miller A.N."/>
            <person name="Grigoriev I.V."/>
            <person name="Debuchy R."/>
            <person name="Gladieux P."/>
            <person name="Hiltunen Thoren M."/>
            <person name="Johannesson H."/>
        </authorList>
    </citation>
    <scope>NUCLEOTIDE SEQUENCE</scope>
    <source>
        <strain evidence="11">PSN309</strain>
    </source>
</reference>
<reference evidence="11" key="2">
    <citation type="submission" date="2023-05" db="EMBL/GenBank/DDBJ databases">
        <authorList>
            <consortium name="Lawrence Berkeley National Laboratory"/>
            <person name="Steindorff A."/>
            <person name="Hensen N."/>
            <person name="Bonometti L."/>
            <person name="Westerberg I."/>
            <person name="Brannstrom I.O."/>
            <person name="Guillou S."/>
            <person name="Cros-Aarteil S."/>
            <person name="Calhoun S."/>
            <person name="Haridas S."/>
            <person name="Kuo A."/>
            <person name="Mondo S."/>
            <person name="Pangilinan J."/>
            <person name="Riley R."/>
            <person name="Labutti K."/>
            <person name="Andreopoulos B."/>
            <person name="Lipzen A."/>
            <person name="Chen C."/>
            <person name="Yanf M."/>
            <person name="Daum C."/>
            <person name="Ng V."/>
            <person name="Clum A."/>
            <person name="Ohm R."/>
            <person name="Martin F."/>
            <person name="Silar P."/>
            <person name="Natvig D."/>
            <person name="Lalanne C."/>
            <person name="Gautier V."/>
            <person name="Ament-Velasquez S.L."/>
            <person name="Kruys A."/>
            <person name="Hutchinson M.I."/>
            <person name="Powell A.J."/>
            <person name="Barry K."/>
            <person name="Miller A.N."/>
            <person name="Grigoriev I.V."/>
            <person name="Debuchy R."/>
            <person name="Gladieux P."/>
            <person name="Thoren M.H."/>
            <person name="Johannesson H."/>
        </authorList>
    </citation>
    <scope>NUCLEOTIDE SEQUENCE</scope>
    <source>
        <strain evidence="11">PSN309</strain>
    </source>
</reference>
<evidence type="ECO:0000256" key="7">
    <source>
        <dbReference type="ARBA" id="ARBA00051295"/>
    </source>
</evidence>
<protein>
    <recommendedName>
        <fullName evidence="9">Prephenate dehydrogenase [NADP(+)]</fullName>
        <shortName evidence="9">PRDH</shortName>
        <ecNumber evidence="9">1.3.1.13</ecNumber>
    </recommendedName>
</protein>
<dbReference type="InterPro" id="IPR046825">
    <property type="entry name" value="PDH_C"/>
</dbReference>
<dbReference type="GO" id="GO:0006571">
    <property type="term" value="P:tyrosine biosynthetic process"/>
    <property type="evidence" value="ECO:0007669"/>
    <property type="project" value="UniProtKB-UniRule"/>
</dbReference>
<dbReference type="Pfam" id="PF20463">
    <property type="entry name" value="PDH_C"/>
    <property type="match status" value="1"/>
</dbReference>
<dbReference type="SUPFAM" id="SSF48179">
    <property type="entry name" value="6-phosphogluconate dehydrogenase C-terminal domain-like"/>
    <property type="match status" value="2"/>
</dbReference>
<dbReference type="PANTHER" id="PTHR21363:SF0">
    <property type="entry name" value="PREPHENATE DEHYDROGENASE [NADP(+)]"/>
    <property type="match status" value="1"/>
</dbReference>
<evidence type="ECO:0000256" key="2">
    <source>
        <dbReference type="ARBA" id="ARBA00022498"/>
    </source>
</evidence>
<dbReference type="GO" id="GO:0050661">
    <property type="term" value="F:NADP binding"/>
    <property type="evidence" value="ECO:0007669"/>
    <property type="project" value="InterPro"/>
</dbReference>
<dbReference type="FunFam" id="1.10.3660.10:FF:000002">
    <property type="entry name" value="Prephenate dehydrogenase [NADP(+)]"/>
    <property type="match status" value="1"/>
</dbReference>
<evidence type="ECO:0000313" key="12">
    <source>
        <dbReference type="Proteomes" id="UP001302126"/>
    </source>
</evidence>
<dbReference type="PIRSF" id="PIRSF036510">
    <property type="entry name" value="PDH_fung"/>
    <property type="match status" value="1"/>
</dbReference>
<evidence type="ECO:0000259" key="10">
    <source>
        <dbReference type="PROSITE" id="PS51176"/>
    </source>
</evidence>
<dbReference type="InterPro" id="IPR036291">
    <property type="entry name" value="NAD(P)-bd_dom_sf"/>
</dbReference>
<keyword evidence="2 9" id="KW-0827">Tyrosine biosynthesis</keyword>
<name>A0AAN6WXK1_9PEZI</name>
<organism evidence="11 12">
    <name type="scientific">Podospora australis</name>
    <dbReference type="NCBI Taxonomy" id="1536484"/>
    <lineage>
        <taxon>Eukaryota</taxon>
        <taxon>Fungi</taxon>
        <taxon>Dikarya</taxon>
        <taxon>Ascomycota</taxon>
        <taxon>Pezizomycotina</taxon>
        <taxon>Sordariomycetes</taxon>
        <taxon>Sordariomycetidae</taxon>
        <taxon>Sordariales</taxon>
        <taxon>Podosporaceae</taxon>
        <taxon>Podospora</taxon>
    </lineage>
</organism>
<comment type="pathway">
    <text evidence="8 9">Amino-acid biosynthesis; L-tyrosine biosynthesis; (4-hydroxyphenyl)pyruvate from prephenate (NADP(+) route): step 1/1.</text>
</comment>
<dbReference type="PANTHER" id="PTHR21363">
    <property type="entry name" value="PREPHENATE DEHYDROGENASE"/>
    <property type="match status" value="1"/>
</dbReference>
<evidence type="ECO:0000256" key="1">
    <source>
        <dbReference type="ARBA" id="ARBA00007964"/>
    </source>
</evidence>
<dbReference type="FunFam" id="3.40.50.720:FF:000339">
    <property type="entry name" value="Prephenate dehydrogenase [NADP(+)]"/>
    <property type="match status" value="1"/>
</dbReference>
<dbReference type="InterPro" id="IPR003099">
    <property type="entry name" value="Prephen_DH"/>
</dbReference>
<evidence type="ECO:0000256" key="8">
    <source>
        <dbReference type="ARBA" id="ARBA00060605"/>
    </source>
</evidence>
<comment type="caution">
    <text evidence="11">The sequence shown here is derived from an EMBL/GenBank/DDBJ whole genome shotgun (WGS) entry which is preliminary data.</text>
</comment>
<evidence type="ECO:0000256" key="3">
    <source>
        <dbReference type="ARBA" id="ARBA00022605"/>
    </source>
</evidence>
<comment type="catalytic activity">
    <reaction evidence="7 9">
        <text>prephenate + NADP(+) = 3-(4-hydroxyphenyl)pyruvate + CO2 + NADPH</text>
        <dbReference type="Rhea" id="RHEA:21640"/>
        <dbReference type="ChEBI" id="CHEBI:16526"/>
        <dbReference type="ChEBI" id="CHEBI:29934"/>
        <dbReference type="ChEBI" id="CHEBI:36242"/>
        <dbReference type="ChEBI" id="CHEBI:57783"/>
        <dbReference type="ChEBI" id="CHEBI:58349"/>
        <dbReference type="EC" id="1.3.1.13"/>
    </reaction>
</comment>
<dbReference type="InterPro" id="IPR012385">
    <property type="entry name" value="Prephenate_DH_fun"/>
</dbReference>
<dbReference type="InterPro" id="IPR006115">
    <property type="entry name" value="6PGDH_NADP-bd"/>
</dbReference>
<accession>A0AAN6WXK1</accession>
<keyword evidence="5 9" id="KW-0560">Oxidoreductase</keyword>
<keyword evidence="3 9" id="KW-0028">Amino-acid biosynthesis</keyword>
<dbReference type="EC" id="1.3.1.13" evidence="9"/>
<dbReference type="SUPFAM" id="SSF51735">
    <property type="entry name" value="NAD(P)-binding Rossmann-fold domains"/>
    <property type="match status" value="1"/>
</dbReference>
<evidence type="ECO:0000256" key="9">
    <source>
        <dbReference type="PIRNR" id="PIRNR036510"/>
    </source>
</evidence>
<dbReference type="GO" id="GO:0008977">
    <property type="term" value="F:prephenate dehydrogenase (NAD+) activity"/>
    <property type="evidence" value="ECO:0007669"/>
    <property type="project" value="InterPro"/>
</dbReference>
<keyword evidence="6 9" id="KW-0057">Aromatic amino acid biosynthesis</keyword>
<keyword evidence="12" id="KW-1185">Reference proteome</keyword>
<evidence type="ECO:0000313" key="11">
    <source>
        <dbReference type="EMBL" id="KAK4189523.1"/>
    </source>
</evidence>
<gene>
    <name evidence="11" type="ORF">QBC35DRAFT_492843</name>
</gene>
<dbReference type="Pfam" id="PF03446">
    <property type="entry name" value="NAD_binding_2"/>
    <property type="match status" value="1"/>
</dbReference>
<feature type="domain" description="Prephenate/arogenate dehydrogenase" evidence="10">
    <location>
        <begin position="13"/>
        <end position="294"/>
    </location>
</feature>
<dbReference type="Gene3D" id="1.10.3660.10">
    <property type="entry name" value="6-phosphogluconate dehydrogenase C-terminal like domain"/>
    <property type="match status" value="2"/>
</dbReference>
<proteinExistence type="inferred from homology"/>
<dbReference type="GO" id="GO:0070403">
    <property type="term" value="F:NAD+ binding"/>
    <property type="evidence" value="ECO:0007669"/>
    <property type="project" value="TreeGrafter"/>
</dbReference>
<evidence type="ECO:0000256" key="6">
    <source>
        <dbReference type="ARBA" id="ARBA00023141"/>
    </source>
</evidence>
<dbReference type="PROSITE" id="PS51176">
    <property type="entry name" value="PDH_ADH"/>
    <property type="match status" value="1"/>
</dbReference>
<keyword evidence="4 9" id="KW-0521">NADP</keyword>
<dbReference type="Gene3D" id="3.40.50.720">
    <property type="entry name" value="NAD(P)-binding Rossmann-like Domain"/>
    <property type="match status" value="1"/>
</dbReference>
<comment type="similarity">
    <text evidence="1 9">Belongs to the prephenate/arogenate dehydrogenase family.</text>
</comment>
<dbReference type="EMBL" id="MU864374">
    <property type="protein sequence ID" value="KAK4189523.1"/>
    <property type="molecule type" value="Genomic_DNA"/>
</dbReference>